<accession>G0LKF5</accession>
<evidence type="ECO:0000313" key="6">
    <source>
        <dbReference type="Proteomes" id="UP000007954"/>
    </source>
</evidence>
<dbReference type="RefSeq" id="WP_014555664.1">
    <property type="nucleotide sequence ID" value="NC_017459.1"/>
</dbReference>
<keyword evidence="1" id="KW-0805">Transcription regulation</keyword>
<dbReference type="GeneID" id="12446723"/>
<evidence type="ECO:0000259" key="3">
    <source>
        <dbReference type="Pfam" id="PF04967"/>
    </source>
</evidence>
<evidence type="ECO:0000259" key="4">
    <source>
        <dbReference type="Pfam" id="PF24277"/>
    </source>
</evidence>
<organism evidence="5 6">
    <name type="scientific">Haloquadratum walsbyi (strain DSM 16854 / JCM 12705 / C23)</name>
    <dbReference type="NCBI Taxonomy" id="768065"/>
    <lineage>
        <taxon>Archaea</taxon>
        <taxon>Methanobacteriati</taxon>
        <taxon>Methanobacteriota</taxon>
        <taxon>Stenosarchaea group</taxon>
        <taxon>Halobacteria</taxon>
        <taxon>Halobacteriales</taxon>
        <taxon>Haloferacaceae</taxon>
        <taxon>Haloquadratum</taxon>
    </lineage>
</organism>
<dbReference type="Pfam" id="PF24277">
    <property type="entry name" value="DmsR_N"/>
    <property type="match status" value="1"/>
</dbReference>
<dbReference type="KEGG" id="hwc:Hqrw_2001"/>
<dbReference type="AlphaFoldDB" id="G0LKF5"/>
<name>G0LKF5_HALWC</name>
<sequence>MPDGIRTELAVHNPTNCPVSTISATQEGSVTDINWTGQGADETVTEEFRVSQDISSAVESDFECAEPVVDVGDERVYRFKRNHEEACACEIVESSGAPVADVRARSGVLHLTLHLESVDKLRTIVDKLDDAAERVELRYLVHADASGGSDEPDRALVDRGALTDRQQEVLQTAYSMGYFQYPRDANATTVADELGIGLSTFTEHLAVAQRKLLSELLSQRV</sequence>
<dbReference type="InterPro" id="IPR056433">
    <property type="entry name" value="DmsR-like_N"/>
</dbReference>
<protein>
    <submittedName>
        <fullName evidence="5">HTH-10 family transcription regulator</fullName>
    </submittedName>
</protein>
<feature type="domain" description="HTH bat-type" evidence="3">
    <location>
        <begin position="162"/>
        <end position="213"/>
    </location>
</feature>
<dbReference type="EMBL" id="FR746099">
    <property type="protein sequence ID" value="CCC39913.1"/>
    <property type="molecule type" value="Genomic_DNA"/>
</dbReference>
<proteinExistence type="predicted"/>
<dbReference type="PANTHER" id="PTHR34236">
    <property type="entry name" value="DIMETHYL SULFOXIDE REDUCTASE TRANSCRIPTIONAL ACTIVATOR"/>
    <property type="match status" value="1"/>
</dbReference>
<feature type="domain" description="DmsR-like N-terminal" evidence="4">
    <location>
        <begin position="1"/>
        <end position="142"/>
    </location>
</feature>
<dbReference type="OrthoDB" id="168808at2157"/>
<evidence type="ECO:0000256" key="2">
    <source>
        <dbReference type="ARBA" id="ARBA00023163"/>
    </source>
</evidence>
<reference evidence="5 6" key="1">
    <citation type="journal article" date="2011" name="PLoS ONE">
        <title>Haloquadratum walsbyi: limited diversity in a global pond.</title>
        <authorList>
            <person name="Dyall-Smith M."/>
            <person name="Pfeiffer F."/>
            <person name="Klee K."/>
            <person name="Palm P."/>
            <person name="Gross K."/>
            <person name="Schuster S.C."/>
            <person name="Rampp M."/>
            <person name="Oesterhelt D."/>
        </authorList>
    </citation>
    <scope>NUCLEOTIDE SEQUENCE [LARGE SCALE GENOMIC DNA]</scope>
    <source>
        <strain evidence="6">DSM 16854 / JCM 12705 / C23</strain>
    </source>
</reference>
<dbReference type="InterPro" id="IPR007050">
    <property type="entry name" value="HTH_bacterioopsin"/>
</dbReference>
<dbReference type="Proteomes" id="UP000007954">
    <property type="component" value="Chromosome"/>
</dbReference>
<keyword evidence="2" id="KW-0804">Transcription</keyword>
<dbReference type="PANTHER" id="PTHR34236:SF1">
    <property type="entry name" value="DIMETHYL SULFOXIDE REDUCTASE TRANSCRIPTIONAL ACTIVATOR"/>
    <property type="match status" value="1"/>
</dbReference>
<dbReference type="Pfam" id="PF04967">
    <property type="entry name" value="HTH_10"/>
    <property type="match status" value="1"/>
</dbReference>
<evidence type="ECO:0000256" key="1">
    <source>
        <dbReference type="ARBA" id="ARBA00023015"/>
    </source>
</evidence>
<dbReference type="HOGENOM" id="CLU_090893_0_0_2"/>
<gene>
    <name evidence="5" type="ordered locus">Hqrw_2001</name>
</gene>
<evidence type="ECO:0000313" key="5">
    <source>
        <dbReference type="EMBL" id="CCC39913.1"/>
    </source>
</evidence>